<keyword evidence="1" id="KW-0732">Signal</keyword>
<dbReference type="RefSeq" id="WP_183202274.1">
    <property type="nucleotide sequence ID" value="NZ_BAAAER010000002.1"/>
</dbReference>
<evidence type="ECO:0000256" key="1">
    <source>
        <dbReference type="SAM" id="SignalP"/>
    </source>
</evidence>
<organism evidence="2 3">
    <name type="scientific">Brevundimonas lenta</name>
    <dbReference type="NCBI Taxonomy" id="424796"/>
    <lineage>
        <taxon>Bacteria</taxon>
        <taxon>Pseudomonadati</taxon>
        <taxon>Pseudomonadota</taxon>
        <taxon>Alphaproteobacteria</taxon>
        <taxon>Caulobacterales</taxon>
        <taxon>Caulobacteraceae</taxon>
        <taxon>Brevundimonas</taxon>
    </lineage>
</organism>
<proteinExistence type="predicted"/>
<comment type="caution">
    <text evidence="2">The sequence shown here is derived from an EMBL/GenBank/DDBJ whole genome shotgun (WGS) entry which is preliminary data.</text>
</comment>
<feature type="signal peptide" evidence="1">
    <location>
        <begin position="1"/>
        <end position="20"/>
    </location>
</feature>
<dbReference type="EMBL" id="JACIDM010000001">
    <property type="protein sequence ID" value="MBB4081524.1"/>
    <property type="molecule type" value="Genomic_DNA"/>
</dbReference>
<dbReference type="AlphaFoldDB" id="A0A7W6JAG4"/>
<dbReference type="Proteomes" id="UP000529946">
    <property type="component" value="Unassembled WGS sequence"/>
</dbReference>
<reference evidence="2 3" key="1">
    <citation type="submission" date="2020-08" db="EMBL/GenBank/DDBJ databases">
        <title>Genomic Encyclopedia of Type Strains, Phase IV (KMG-IV): sequencing the most valuable type-strain genomes for metagenomic binning, comparative biology and taxonomic classification.</title>
        <authorList>
            <person name="Goeker M."/>
        </authorList>
    </citation>
    <scope>NUCLEOTIDE SEQUENCE [LARGE SCALE GENOMIC DNA]</scope>
    <source>
        <strain evidence="2 3">DSM 23960</strain>
    </source>
</reference>
<feature type="chain" id="PRO_5031490411" evidence="1">
    <location>
        <begin position="21"/>
        <end position="189"/>
    </location>
</feature>
<evidence type="ECO:0000313" key="2">
    <source>
        <dbReference type="EMBL" id="MBB4081524.1"/>
    </source>
</evidence>
<gene>
    <name evidence="2" type="ORF">GGR12_000363</name>
</gene>
<name>A0A7W6JAG4_9CAUL</name>
<accession>A0A7W6JAG4</accession>
<keyword evidence="3" id="KW-1185">Reference proteome</keyword>
<protein>
    <submittedName>
        <fullName evidence="2">Uncharacterized protein</fullName>
    </submittedName>
</protein>
<sequence length="189" mass="19740">MFKALSLAAALAVLPISASAGDVRGPSEDAIEAAAARFEARMEAFSDRAESISEDETLSEAQREVRIAALWAEYQPDVDAFTAVVSEHAGKIAEEALADLDIDAMVTAALDEVEASGALNLAQGLAVNGAWASDDPEHMETMGLVAEYAVGEALDAVDAATADIPVVVQDITNEPDQVDVEVIEVTPGR</sequence>
<evidence type="ECO:0000313" key="3">
    <source>
        <dbReference type="Proteomes" id="UP000529946"/>
    </source>
</evidence>